<accession>A0A5Q0GX33</accession>
<reference evidence="2" key="1">
    <citation type="journal article" date="2021" name="Curr. Microbiol.">
        <title>Complete genome of nocamycin-producing strain Saccharothrix syringae NRRL B-16468 reveals the biosynthetic potential for secondary metabolites.</title>
        <authorList>
            <person name="Mo X."/>
            <person name="Yang S."/>
        </authorList>
    </citation>
    <scope>NUCLEOTIDE SEQUENCE [LARGE SCALE GENOMIC DNA]</scope>
    <source>
        <strain evidence="2">ATCC 51364 / DSM 43886 / JCM 6844 / KCTC 9398 / NBRC 14523 / NRRL B-16468 / INA 2240</strain>
    </source>
</reference>
<gene>
    <name evidence="1" type="ORF">EKG83_15400</name>
</gene>
<evidence type="ECO:0000313" key="2">
    <source>
        <dbReference type="Proteomes" id="UP000325787"/>
    </source>
</evidence>
<dbReference type="EMBL" id="CP034550">
    <property type="protein sequence ID" value="QFZ18666.1"/>
    <property type="molecule type" value="Genomic_DNA"/>
</dbReference>
<dbReference type="AlphaFoldDB" id="A0A5Q0GX33"/>
<dbReference type="Proteomes" id="UP000325787">
    <property type="component" value="Chromosome"/>
</dbReference>
<sequence>MGQRVVAGFVNGDGGTVAGSGFRVEGARDGTFDIVFHQAFREPPAVVAAQVYPNDPDTKIIVNTLANVIVLGISPSGFRLTVGAPNGRPVARAFTFVAVGRSGTPPYTPLLECLKEEG</sequence>
<protein>
    <submittedName>
        <fullName evidence="1">Uncharacterized protein</fullName>
    </submittedName>
</protein>
<dbReference type="InterPro" id="IPR037221">
    <property type="entry name" value="H-type_lectin_dom_sf"/>
</dbReference>
<keyword evidence="2" id="KW-1185">Reference proteome</keyword>
<dbReference type="SUPFAM" id="SSF141086">
    <property type="entry name" value="Agglutinin HPA-like"/>
    <property type="match status" value="1"/>
</dbReference>
<organism evidence="1 2">
    <name type="scientific">Saccharothrix syringae</name>
    <name type="common">Nocardiopsis syringae</name>
    <dbReference type="NCBI Taxonomy" id="103733"/>
    <lineage>
        <taxon>Bacteria</taxon>
        <taxon>Bacillati</taxon>
        <taxon>Actinomycetota</taxon>
        <taxon>Actinomycetes</taxon>
        <taxon>Pseudonocardiales</taxon>
        <taxon>Pseudonocardiaceae</taxon>
        <taxon>Saccharothrix</taxon>
    </lineage>
</organism>
<evidence type="ECO:0000313" key="1">
    <source>
        <dbReference type="EMBL" id="QFZ18666.1"/>
    </source>
</evidence>
<dbReference type="KEGG" id="ssyi:EKG83_15400"/>
<dbReference type="RefSeq" id="WP_153278134.1">
    <property type="nucleotide sequence ID" value="NZ_CP034550.1"/>
</dbReference>
<proteinExistence type="predicted"/>
<name>A0A5Q0GX33_SACSY</name>
<dbReference type="OrthoDB" id="3700673at2"/>